<keyword evidence="5" id="KW-1185">Reference proteome</keyword>
<dbReference type="PRINTS" id="PR00326">
    <property type="entry name" value="GTP1OBG"/>
</dbReference>
<dbReference type="Pfam" id="PF02421">
    <property type="entry name" value="FeoB_N"/>
    <property type="match status" value="1"/>
</dbReference>
<proteinExistence type="predicted"/>
<feature type="transmembrane region" description="Helical" evidence="2">
    <location>
        <begin position="225"/>
        <end position="247"/>
    </location>
</feature>
<dbReference type="RefSeq" id="WP_090263831.1">
    <property type="nucleotide sequence ID" value="NZ_FNDS01000006.1"/>
</dbReference>
<feature type="domain" description="FeoB-type G" evidence="3">
    <location>
        <begin position="5"/>
        <end position="172"/>
    </location>
</feature>
<evidence type="ECO:0000259" key="3">
    <source>
        <dbReference type="PROSITE" id="PS51711"/>
    </source>
</evidence>
<dbReference type="STRING" id="428992.SAMN05216272_106244"/>
<dbReference type="InterPro" id="IPR006073">
    <property type="entry name" value="GTP-bd"/>
</dbReference>
<dbReference type="GO" id="GO:0015093">
    <property type="term" value="F:ferrous iron transmembrane transporter activity"/>
    <property type="evidence" value="ECO:0007669"/>
    <property type="project" value="InterPro"/>
</dbReference>
<feature type="transmembrane region" description="Helical" evidence="2">
    <location>
        <begin position="490"/>
        <end position="511"/>
    </location>
</feature>
<evidence type="ECO:0000256" key="2">
    <source>
        <dbReference type="SAM" id="Phobius"/>
    </source>
</evidence>
<feature type="transmembrane region" description="Helical" evidence="2">
    <location>
        <begin position="518"/>
        <end position="539"/>
    </location>
</feature>
<dbReference type="PROSITE" id="PS51711">
    <property type="entry name" value="G_FEOB"/>
    <property type="match status" value="1"/>
</dbReference>
<dbReference type="SUPFAM" id="SSF52540">
    <property type="entry name" value="P-loop containing nucleoside triphosphate hydrolases"/>
    <property type="match status" value="1"/>
</dbReference>
<keyword evidence="2" id="KW-1133">Transmembrane helix</keyword>
<evidence type="ECO:0000313" key="5">
    <source>
        <dbReference type="Proteomes" id="UP000199636"/>
    </source>
</evidence>
<accession>A0A1G8IGT6</accession>
<reference evidence="5" key="1">
    <citation type="submission" date="2016-10" db="EMBL/GenBank/DDBJ databases">
        <authorList>
            <person name="Varghese N."/>
            <person name="Submissions S."/>
        </authorList>
    </citation>
    <scope>NUCLEOTIDE SEQUENCE [LARGE SCALE GENOMIC DNA]</scope>
    <source>
        <strain evidence="5">CCM 7469</strain>
    </source>
</reference>
<dbReference type="InterPro" id="IPR027417">
    <property type="entry name" value="P-loop_NTPase"/>
</dbReference>
<evidence type="ECO:0000256" key="1">
    <source>
        <dbReference type="ARBA" id="ARBA00031200"/>
    </source>
</evidence>
<feature type="transmembrane region" description="Helical" evidence="2">
    <location>
        <begin position="396"/>
        <end position="419"/>
    </location>
</feature>
<feature type="transmembrane region" description="Helical" evidence="2">
    <location>
        <begin position="281"/>
        <end position="305"/>
    </location>
</feature>
<dbReference type="InterPro" id="IPR011640">
    <property type="entry name" value="Fe2_transport_prot_B_C"/>
</dbReference>
<feature type="transmembrane region" description="Helical" evidence="2">
    <location>
        <begin position="559"/>
        <end position="578"/>
    </location>
</feature>
<name>A0A1G8IGT6_9PSED</name>
<evidence type="ECO:0000313" key="4">
    <source>
        <dbReference type="EMBL" id="SDI17997.1"/>
    </source>
</evidence>
<sequence>MSQALLRFALVGNPNCGKTALFNCLTGAKAKVANYAGVTVEKRSGPLLGLGRPVELIDLPGTYSLYVASPDEQVARRVILGEMAGEACPDLLVAVIDATNLKLGLRLVLELKALGLPMVLALNLADAARKRGISIHTERLAERLGMPVVETVAVRRNGVLALQAALREAAGTTPTRSGNIRLAERSEAVESLYARIDALLAECVSAPEGVPHWQDRLDALVMHPVLGLVILTTLLLLMFQAVFAWAAPLMDGISASMGWLGEQAGNLLPAGILHDFVVDGLIAGMGSVLVFLPQIIILFAFILALEDSGYLPRAAFLLDRLMRGVGLSGRSFIPLLSSFACAVPGIMSTRSIADPRERLVTIMTAPLMTCSARLPVYALVIGAFVPQRTVLGIFNLQGLTLFGLYVAGIVSAAAVAWVMRRQQREGASFPLLLELPNYRWPNLYHFLLGLKERAWIFLNRVGTIILALSIVLWFLATFPRAPLDATLPAIEYSFAGMLGQFIQPLFAPLGFNWQMCIALIPAMAAREVAVSTLATVYAVSGGEAALGGSLAHSWSLPVALAYLAWFVYAPQCISTLAVVKRETNSARATLIFAAYLFVLAYAGALLVRHLSELWL</sequence>
<dbReference type="GO" id="GO:0005525">
    <property type="term" value="F:GTP binding"/>
    <property type="evidence" value="ECO:0007669"/>
    <property type="project" value="InterPro"/>
</dbReference>
<protein>
    <recommendedName>
        <fullName evidence="1">Ferrous iron transport protein B</fullName>
    </recommendedName>
</protein>
<keyword evidence="2" id="KW-0472">Membrane</keyword>
<dbReference type="Proteomes" id="UP000199636">
    <property type="component" value="Unassembled WGS sequence"/>
</dbReference>
<dbReference type="InterPro" id="IPR011642">
    <property type="entry name" value="Gate_dom"/>
</dbReference>
<dbReference type="CDD" id="cd01879">
    <property type="entry name" value="FeoB"/>
    <property type="match status" value="1"/>
</dbReference>
<dbReference type="GO" id="GO:0005886">
    <property type="term" value="C:plasma membrane"/>
    <property type="evidence" value="ECO:0007669"/>
    <property type="project" value="TreeGrafter"/>
</dbReference>
<keyword evidence="2" id="KW-0812">Transmembrane</keyword>
<dbReference type="PANTHER" id="PTHR43185:SF1">
    <property type="entry name" value="FE(2+) TRANSPORTER FEOB"/>
    <property type="match status" value="1"/>
</dbReference>
<dbReference type="InterPro" id="IPR050860">
    <property type="entry name" value="FeoB_GTPase"/>
</dbReference>
<organism evidence="4 5">
    <name type="scientific">Pseudomonas panipatensis</name>
    <dbReference type="NCBI Taxonomy" id="428992"/>
    <lineage>
        <taxon>Bacteria</taxon>
        <taxon>Pseudomonadati</taxon>
        <taxon>Pseudomonadota</taxon>
        <taxon>Gammaproteobacteria</taxon>
        <taxon>Pseudomonadales</taxon>
        <taxon>Pseudomonadaceae</taxon>
        <taxon>Pseudomonas</taxon>
    </lineage>
</organism>
<dbReference type="AlphaFoldDB" id="A0A1G8IGT6"/>
<dbReference type="Pfam" id="PF07670">
    <property type="entry name" value="Gate"/>
    <property type="match status" value="2"/>
</dbReference>
<dbReference type="InterPro" id="IPR030389">
    <property type="entry name" value="G_FEOB_dom"/>
</dbReference>
<dbReference type="Pfam" id="PF07664">
    <property type="entry name" value="FeoB_C"/>
    <property type="match status" value="1"/>
</dbReference>
<dbReference type="OrthoDB" id="9809127at2"/>
<feature type="transmembrane region" description="Helical" evidence="2">
    <location>
        <begin position="359"/>
        <end position="384"/>
    </location>
</feature>
<feature type="transmembrane region" description="Helical" evidence="2">
    <location>
        <begin position="590"/>
        <end position="610"/>
    </location>
</feature>
<gene>
    <name evidence="4" type="ORF">SAMN05216272_106244</name>
</gene>
<dbReference type="EMBL" id="FNDS01000006">
    <property type="protein sequence ID" value="SDI17997.1"/>
    <property type="molecule type" value="Genomic_DNA"/>
</dbReference>
<dbReference type="PANTHER" id="PTHR43185">
    <property type="entry name" value="FERROUS IRON TRANSPORT PROTEIN B"/>
    <property type="match status" value="1"/>
</dbReference>
<feature type="transmembrane region" description="Helical" evidence="2">
    <location>
        <begin position="457"/>
        <end position="478"/>
    </location>
</feature>
<dbReference type="Gene3D" id="3.40.50.300">
    <property type="entry name" value="P-loop containing nucleotide triphosphate hydrolases"/>
    <property type="match status" value="1"/>
</dbReference>